<dbReference type="CDD" id="cd00090">
    <property type="entry name" value="HTH_ARSR"/>
    <property type="match status" value="1"/>
</dbReference>
<comment type="caution">
    <text evidence="2">The sequence shown here is derived from an EMBL/GenBank/DDBJ whole genome shotgun (WGS) entry which is preliminary data.</text>
</comment>
<keyword evidence="2" id="KW-0238">DNA-binding</keyword>
<dbReference type="SUPFAM" id="SSF46785">
    <property type="entry name" value="Winged helix' DNA-binding domain"/>
    <property type="match status" value="2"/>
</dbReference>
<evidence type="ECO:0000313" key="3">
    <source>
        <dbReference type="Proteomes" id="UP000217986"/>
    </source>
</evidence>
<protein>
    <submittedName>
        <fullName evidence="2">DNA-binding protein</fullName>
    </submittedName>
</protein>
<feature type="domain" description="Schlafen AlbA-2" evidence="1">
    <location>
        <begin position="6"/>
        <end position="111"/>
    </location>
</feature>
<evidence type="ECO:0000313" key="2">
    <source>
        <dbReference type="EMBL" id="PAU69890.1"/>
    </source>
</evidence>
<proteinExistence type="predicted"/>
<dbReference type="InterPro" id="IPR038461">
    <property type="entry name" value="Schlafen_AlbA_2_dom_sf"/>
</dbReference>
<dbReference type="InterPro" id="IPR011991">
    <property type="entry name" value="ArsR-like_HTH"/>
</dbReference>
<dbReference type="Gene3D" id="3.30.565.60">
    <property type="match status" value="1"/>
</dbReference>
<dbReference type="Proteomes" id="UP000217986">
    <property type="component" value="Unassembled WGS sequence"/>
</dbReference>
<gene>
    <name evidence="2" type="ORF">B1400_0425</name>
</gene>
<dbReference type="InterPro" id="IPR036390">
    <property type="entry name" value="WH_DNA-bd_sf"/>
</dbReference>
<dbReference type="InterPro" id="IPR036388">
    <property type="entry name" value="WH-like_DNA-bd_sf"/>
</dbReference>
<name>A0A2A2ELT3_9BIFI</name>
<keyword evidence="3" id="KW-1185">Reference proteome</keyword>
<dbReference type="EMBL" id="MVOG01000005">
    <property type="protein sequence ID" value="PAU69890.1"/>
    <property type="molecule type" value="Genomic_DNA"/>
</dbReference>
<sequence>MLPEHESLTVEFKSEKSRPQTDNEIIDNVVAFANTEGGSLYLGVEDDGTVTGINKIHQNTNRLAAFIYNKTVPPVRVRVEKLQIDEKTVICIEVDKNEQIVASRDAKISQRRLKGDGSPEVVPLYPSEFISRLSQQRQYDYSDQIAPTATYDDLNPASREKLREHIRETRADNTLLSYNDEDFDRTLELVKDSPHGLLPSITGLLMIGKPESIDRCVPSAKASFHVLRNLQPVVSKDNITLPLVDMFDAIDDLLAPWNTNHEIMSGLLHVNIHDYPPQAFREAMVNAFCHRDYAQLENVIFTIDEQGMTISNPGGFIEGVNAQNLLSAQPRSRNPRLANVLRIAGYAEQAGRGVDTIYKDYLSAGGTQPDYSASNMHEVVLLTRKIVPDKGFATMVAKEERRLSGPLSVWSLIILSLLKEHRQLTHAQLCSYADVEERRITSSIGTLIETGLVEAIGSGKSRSYMLSPEVYKRNEDLVTYVRQKGASSTRHDAMILDYAQSNDDAITTAEVQELLGVSYITAYRRLKDLEDKGRLIHEGAGPSSRYRIA</sequence>
<dbReference type="Gene3D" id="1.10.10.10">
    <property type="entry name" value="Winged helix-like DNA-binding domain superfamily/Winged helix DNA-binding domain"/>
    <property type="match status" value="2"/>
</dbReference>
<evidence type="ECO:0000259" key="1">
    <source>
        <dbReference type="Pfam" id="PF04326"/>
    </source>
</evidence>
<organism evidence="2 3">
    <name type="scientific">Bifidobacterium italicum</name>
    <dbReference type="NCBI Taxonomy" id="1960968"/>
    <lineage>
        <taxon>Bacteria</taxon>
        <taxon>Bacillati</taxon>
        <taxon>Actinomycetota</taxon>
        <taxon>Actinomycetes</taxon>
        <taxon>Bifidobacteriales</taxon>
        <taxon>Bifidobacteriaceae</taxon>
        <taxon>Bifidobacterium</taxon>
    </lineage>
</organism>
<dbReference type="Gene3D" id="3.30.950.30">
    <property type="entry name" value="Schlafen, AAA domain"/>
    <property type="match status" value="1"/>
</dbReference>
<dbReference type="PANTHER" id="PTHR30595:SF6">
    <property type="entry name" value="SCHLAFEN ALBA-2 DOMAIN-CONTAINING PROTEIN"/>
    <property type="match status" value="1"/>
</dbReference>
<dbReference type="OrthoDB" id="9805115at2"/>
<dbReference type="PANTHER" id="PTHR30595">
    <property type="entry name" value="GLPR-RELATED TRANSCRIPTIONAL REPRESSOR"/>
    <property type="match status" value="1"/>
</dbReference>
<dbReference type="GO" id="GO:0003677">
    <property type="term" value="F:DNA binding"/>
    <property type="evidence" value="ECO:0007669"/>
    <property type="project" value="UniProtKB-KW"/>
</dbReference>
<dbReference type="InterPro" id="IPR007421">
    <property type="entry name" value="Schlafen_AlbA_2_dom"/>
</dbReference>
<dbReference type="Pfam" id="PF04326">
    <property type="entry name" value="SLFN_AlbA_2"/>
    <property type="match status" value="1"/>
</dbReference>
<reference evidence="2 3" key="1">
    <citation type="journal article" date="2017" name="ISME J.">
        <title>Unveiling bifidobacterial biogeography across the mammalian branch of the tree of life.</title>
        <authorList>
            <person name="Milani C."/>
            <person name="Mangifesta M."/>
            <person name="Mancabelli L."/>
            <person name="Lugli G.A."/>
            <person name="James K."/>
            <person name="Duranti S."/>
            <person name="Turroni F."/>
            <person name="Ferrario C."/>
            <person name="Ossiprandi M.C."/>
            <person name="van Sinderen D."/>
            <person name="Ventura M."/>
        </authorList>
    </citation>
    <scope>NUCLEOTIDE SEQUENCE [LARGE SCALE GENOMIC DNA]</scope>
    <source>
        <strain evidence="2 3">70</strain>
    </source>
</reference>
<dbReference type="InterPro" id="IPR038475">
    <property type="entry name" value="RecG_C_sf"/>
</dbReference>
<dbReference type="RefSeq" id="WP_095612823.1">
    <property type="nucleotide sequence ID" value="NZ_MVOG01000005.1"/>
</dbReference>
<accession>A0A2A2ELT3</accession>
<dbReference type="Pfam" id="PF13749">
    <property type="entry name" value="HATPase_c_4"/>
    <property type="match status" value="1"/>
</dbReference>
<dbReference type="AlphaFoldDB" id="A0A2A2ELT3"/>